<proteinExistence type="predicted"/>
<evidence type="ECO:0000256" key="1">
    <source>
        <dbReference type="SAM" id="MobiDB-lite"/>
    </source>
</evidence>
<gene>
    <name evidence="2" type="ORF">CSSPTR1EN2_LOCUS9349</name>
</gene>
<evidence type="ECO:0000313" key="2">
    <source>
        <dbReference type="EMBL" id="CAK9208769.1"/>
    </source>
</evidence>
<reference evidence="2" key="1">
    <citation type="submission" date="2024-02" db="EMBL/GenBank/DDBJ databases">
        <authorList>
            <consortium name="ELIXIR-Norway"/>
            <consortium name="Elixir Norway"/>
        </authorList>
    </citation>
    <scope>NUCLEOTIDE SEQUENCE</scope>
</reference>
<dbReference type="Proteomes" id="UP001497512">
    <property type="component" value="Chromosome 17"/>
</dbReference>
<name>A0ABP0TZ26_9BRYO</name>
<organism evidence="2 3">
    <name type="scientific">Sphagnum troendelagicum</name>
    <dbReference type="NCBI Taxonomy" id="128251"/>
    <lineage>
        <taxon>Eukaryota</taxon>
        <taxon>Viridiplantae</taxon>
        <taxon>Streptophyta</taxon>
        <taxon>Embryophyta</taxon>
        <taxon>Bryophyta</taxon>
        <taxon>Sphagnophytina</taxon>
        <taxon>Sphagnopsida</taxon>
        <taxon>Sphagnales</taxon>
        <taxon>Sphagnaceae</taxon>
        <taxon>Sphagnum</taxon>
    </lineage>
</organism>
<keyword evidence="3" id="KW-1185">Reference proteome</keyword>
<accession>A0ABP0TZ26</accession>
<feature type="region of interest" description="Disordered" evidence="1">
    <location>
        <begin position="34"/>
        <end position="61"/>
    </location>
</feature>
<protein>
    <submittedName>
        <fullName evidence="2">Uncharacterized protein</fullName>
    </submittedName>
</protein>
<evidence type="ECO:0000313" key="3">
    <source>
        <dbReference type="Proteomes" id="UP001497512"/>
    </source>
</evidence>
<sequence>MTPPPYVLSQGVLVAIGNALLQAFAVGIGTSHEANKPHHEARPCVPSVRQRSKAQRPSEGHARTIVEGRWGTCEFTCKCANIIQSWNPAVLGLLDSVPYDEEVVVWGRRWIVKTSTLGERHGYGEYACEDIIVEDSLVVVERVLLCSLMVGLSIREDIGTWSSDNILSGRPLLLRWTPLLVALGGIVM</sequence>
<dbReference type="EMBL" id="OZ019909">
    <property type="protein sequence ID" value="CAK9208769.1"/>
    <property type="molecule type" value="Genomic_DNA"/>
</dbReference>